<comment type="caution">
    <text evidence="1">The sequence shown here is derived from an EMBL/GenBank/DDBJ whole genome shotgun (WGS) entry which is preliminary data.</text>
</comment>
<reference evidence="1 2" key="1">
    <citation type="submission" date="2024-02" db="EMBL/GenBank/DDBJ databases">
        <title>Bacteria isolated from the canopy kelp, Nereocystis luetkeana.</title>
        <authorList>
            <person name="Pfister C.A."/>
            <person name="Younker I.T."/>
            <person name="Light S.H."/>
        </authorList>
    </citation>
    <scope>NUCLEOTIDE SEQUENCE [LARGE SCALE GENOMIC DNA]</scope>
    <source>
        <strain evidence="1 2">TI.2.07</strain>
    </source>
</reference>
<keyword evidence="2" id="KW-1185">Reference proteome</keyword>
<sequence length="86" mass="9866">MKAKSTISRLIRQYQTRQQLSDLPSYLIDDIGKTPEEIKQELSKNSVTFVLSKTLALLIMATQTKLKMTILSQPLNTLFNQLLRRA</sequence>
<evidence type="ECO:0000313" key="1">
    <source>
        <dbReference type="EMBL" id="MEL0657892.1"/>
    </source>
</evidence>
<dbReference type="Proteomes" id="UP001366060">
    <property type="component" value="Unassembled WGS sequence"/>
</dbReference>
<dbReference type="RefSeq" id="WP_341626638.1">
    <property type="nucleotide sequence ID" value="NZ_JBAKBA010000002.1"/>
</dbReference>
<proteinExistence type="predicted"/>
<protein>
    <submittedName>
        <fullName evidence="1">Uncharacterized protein</fullName>
    </submittedName>
</protein>
<gene>
    <name evidence="1" type="ORF">V6255_01970</name>
</gene>
<organism evidence="1 2">
    <name type="scientific">Psychromonas arctica</name>
    <dbReference type="NCBI Taxonomy" id="168275"/>
    <lineage>
        <taxon>Bacteria</taxon>
        <taxon>Pseudomonadati</taxon>
        <taxon>Pseudomonadota</taxon>
        <taxon>Gammaproteobacteria</taxon>
        <taxon>Alteromonadales</taxon>
        <taxon>Psychromonadaceae</taxon>
        <taxon>Psychromonas</taxon>
    </lineage>
</organism>
<dbReference type="EMBL" id="JBAKBA010000002">
    <property type="protein sequence ID" value="MEL0657892.1"/>
    <property type="molecule type" value="Genomic_DNA"/>
</dbReference>
<accession>A0ABU9H8B2</accession>
<evidence type="ECO:0000313" key="2">
    <source>
        <dbReference type="Proteomes" id="UP001366060"/>
    </source>
</evidence>
<name>A0ABU9H8B2_9GAMM</name>